<feature type="region of interest" description="Disordered" evidence="6">
    <location>
        <begin position="1"/>
        <end position="33"/>
    </location>
</feature>
<keyword evidence="5 7" id="KW-0472">Membrane</keyword>
<dbReference type="PIRSF" id="PIRSF035875">
    <property type="entry name" value="RNase_BN"/>
    <property type="match status" value="1"/>
</dbReference>
<keyword evidence="2" id="KW-1003">Cell membrane</keyword>
<comment type="caution">
    <text evidence="8">The sequence shown here is derived from an EMBL/GenBank/DDBJ whole genome shotgun (WGS) entry which is preliminary data.</text>
</comment>
<dbReference type="GO" id="GO:0005886">
    <property type="term" value="C:plasma membrane"/>
    <property type="evidence" value="ECO:0007669"/>
    <property type="project" value="UniProtKB-SubCell"/>
</dbReference>
<feature type="transmembrane region" description="Helical" evidence="7">
    <location>
        <begin position="247"/>
        <end position="271"/>
    </location>
</feature>
<evidence type="ECO:0000256" key="6">
    <source>
        <dbReference type="SAM" id="MobiDB-lite"/>
    </source>
</evidence>
<evidence type="ECO:0000256" key="1">
    <source>
        <dbReference type="ARBA" id="ARBA00004651"/>
    </source>
</evidence>
<feature type="transmembrane region" description="Helical" evidence="7">
    <location>
        <begin position="64"/>
        <end position="87"/>
    </location>
</feature>
<protein>
    <submittedName>
        <fullName evidence="8">Membrane protein</fullName>
    </submittedName>
</protein>
<evidence type="ECO:0000313" key="8">
    <source>
        <dbReference type="EMBL" id="RZT36895.1"/>
    </source>
</evidence>
<feature type="transmembrane region" description="Helical" evidence="7">
    <location>
        <begin position="213"/>
        <end position="235"/>
    </location>
</feature>
<organism evidence="8 9">
    <name type="scientific">Cupriavidus agavae</name>
    <dbReference type="NCBI Taxonomy" id="1001822"/>
    <lineage>
        <taxon>Bacteria</taxon>
        <taxon>Pseudomonadati</taxon>
        <taxon>Pseudomonadota</taxon>
        <taxon>Betaproteobacteria</taxon>
        <taxon>Burkholderiales</taxon>
        <taxon>Burkholderiaceae</taxon>
        <taxon>Cupriavidus</taxon>
    </lineage>
</organism>
<evidence type="ECO:0000313" key="9">
    <source>
        <dbReference type="Proteomes" id="UP000291078"/>
    </source>
</evidence>
<evidence type="ECO:0000256" key="5">
    <source>
        <dbReference type="ARBA" id="ARBA00023136"/>
    </source>
</evidence>
<proteinExistence type="predicted"/>
<dbReference type="AlphaFoldDB" id="A0A4Q7RTB6"/>
<evidence type="ECO:0000256" key="3">
    <source>
        <dbReference type="ARBA" id="ARBA00022692"/>
    </source>
</evidence>
<comment type="subcellular location">
    <subcellularLocation>
        <location evidence="1">Cell membrane</location>
        <topology evidence="1">Multi-pass membrane protein</topology>
    </subcellularLocation>
</comment>
<evidence type="ECO:0000256" key="4">
    <source>
        <dbReference type="ARBA" id="ARBA00022989"/>
    </source>
</evidence>
<keyword evidence="3 7" id="KW-0812">Transmembrane</keyword>
<name>A0A4Q7RTB6_9BURK</name>
<dbReference type="Pfam" id="PF03631">
    <property type="entry name" value="Virul_fac_BrkB"/>
    <property type="match status" value="1"/>
</dbReference>
<feature type="compositionally biased region" description="Low complexity" evidence="6">
    <location>
        <begin position="20"/>
        <end position="33"/>
    </location>
</feature>
<evidence type="ECO:0000256" key="7">
    <source>
        <dbReference type="SAM" id="Phobius"/>
    </source>
</evidence>
<feature type="compositionally biased region" description="Pro residues" evidence="6">
    <location>
        <begin position="1"/>
        <end position="19"/>
    </location>
</feature>
<dbReference type="NCBIfam" id="TIGR00765">
    <property type="entry name" value="yihY_not_rbn"/>
    <property type="match status" value="1"/>
</dbReference>
<dbReference type="EMBL" id="SGXM01000004">
    <property type="protein sequence ID" value="RZT36895.1"/>
    <property type="molecule type" value="Genomic_DNA"/>
</dbReference>
<sequence>MERVPPRPAPQQAPQPTTQPTPQQAQRSAPQPALRRTPKNLVILLKDTVSAWIDDYAPSMGAALAYYTVFSVAPLLLIVISIAGLAFGDEAARGAVVDQIGGLVGEDGAKAIESMLVSLSEPAAGSLTAILSLLTLLVGATTVFAELQSALDRIWRVPERRKPSGLWELLRARVLSFGMILGIGFLLIVSLVASAALAAIGRYWTPSGGEGELLGHLLDMVLSFGMVTVVFAMIYKIMPHADVRWPDVWLGALVTAVLFTVGKLLIGLYIGKTGVATGYGAAGSLVVVLVWVYYSAQIFLLGAEFTWLYANRFGSLRARNIAHERPAPIIRDGAPEAR</sequence>
<dbReference type="OrthoDB" id="9797028at2"/>
<dbReference type="PANTHER" id="PTHR30213:SF1">
    <property type="entry name" value="INNER MEMBRANE PROTEIN YHJD"/>
    <property type="match status" value="1"/>
</dbReference>
<dbReference type="PANTHER" id="PTHR30213">
    <property type="entry name" value="INNER MEMBRANE PROTEIN YHJD"/>
    <property type="match status" value="1"/>
</dbReference>
<feature type="transmembrane region" description="Helical" evidence="7">
    <location>
        <begin position="123"/>
        <end position="151"/>
    </location>
</feature>
<keyword evidence="4 7" id="KW-1133">Transmembrane helix</keyword>
<reference evidence="8 9" key="1">
    <citation type="journal article" date="2015" name="Stand. Genomic Sci.">
        <title>Genomic Encyclopedia of Bacterial and Archaeal Type Strains, Phase III: the genomes of soil and plant-associated and newly described type strains.</title>
        <authorList>
            <person name="Whitman W.B."/>
            <person name="Woyke T."/>
            <person name="Klenk H.P."/>
            <person name="Zhou Y."/>
            <person name="Lilburn T.G."/>
            <person name="Beck B.J."/>
            <person name="De Vos P."/>
            <person name="Vandamme P."/>
            <person name="Eisen J.A."/>
            <person name="Garrity G."/>
            <person name="Hugenholtz P."/>
            <person name="Kyrpides N.C."/>
        </authorList>
    </citation>
    <scope>NUCLEOTIDE SEQUENCE [LARGE SCALE GENOMIC DNA]</scope>
    <source>
        <strain evidence="8 9">ASC-9842</strain>
    </source>
</reference>
<gene>
    <name evidence="8" type="ORF">EV147_3559</name>
</gene>
<accession>A0A4Q7RTB6</accession>
<evidence type="ECO:0000256" key="2">
    <source>
        <dbReference type="ARBA" id="ARBA00022475"/>
    </source>
</evidence>
<dbReference type="Proteomes" id="UP000291078">
    <property type="component" value="Unassembled WGS sequence"/>
</dbReference>
<feature type="transmembrane region" description="Helical" evidence="7">
    <location>
        <begin position="172"/>
        <end position="201"/>
    </location>
</feature>
<keyword evidence="9" id="KW-1185">Reference proteome</keyword>
<feature type="transmembrane region" description="Helical" evidence="7">
    <location>
        <begin position="291"/>
        <end position="310"/>
    </location>
</feature>
<dbReference type="InterPro" id="IPR017039">
    <property type="entry name" value="Virul_fac_BrkB"/>
</dbReference>